<dbReference type="GO" id="GO:0120159">
    <property type="term" value="F:rRNA pseudouridine synthase activity"/>
    <property type="evidence" value="ECO:0007669"/>
    <property type="project" value="UniProtKB-ARBA"/>
</dbReference>
<dbReference type="InterPro" id="IPR050188">
    <property type="entry name" value="RluA_PseudoU_synthase"/>
</dbReference>
<dbReference type="NCBIfam" id="TIGR00005">
    <property type="entry name" value="rluA_subfam"/>
    <property type="match status" value="1"/>
</dbReference>
<evidence type="ECO:0000256" key="7">
    <source>
        <dbReference type="SAM" id="MobiDB-lite"/>
    </source>
</evidence>
<dbReference type="InterPro" id="IPR002942">
    <property type="entry name" value="S4_RNA-bd"/>
</dbReference>
<comment type="function">
    <text evidence="6">Responsible for synthesis of pseudouridine from uracil.</text>
</comment>
<comment type="catalytic activity">
    <reaction evidence="1 6">
        <text>a uridine in RNA = a pseudouridine in RNA</text>
        <dbReference type="Rhea" id="RHEA:48348"/>
        <dbReference type="Rhea" id="RHEA-COMP:12068"/>
        <dbReference type="Rhea" id="RHEA-COMP:12069"/>
        <dbReference type="ChEBI" id="CHEBI:65314"/>
        <dbReference type="ChEBI" id="CHEBI:65315"/>
    </reaction>
</comment>
<dbReference type="Proteomes" id="UP000307943">
    <property type="component" value="Unassembled WGS sequence"/>
</dbReference>
<evidence type="ECO:0000256" key="1">
    <source>
        <dbReference type="ARBA" id="ARBA00000073"/>
    </source>
</evidence>
<evidence type="ECO:0000256" key="3">
    <source>
        <dbReference type="ARBA" id="ARBA00023235"/>
    </source>
</evidence>
<dbReference type="GO" id="GO:0000455">
    <property type="term" value="P:enzyme-directed rRNA pseudouridine synthesis"/>
    <property type="evidence" value="ECO:0007669"/>
    <property type="project" value="UniProtKB-ARBA"/>
</dbReference>
<dbReference type="PANTHER" id="PTHR21600:SF44">
    <property type="entry name" value="RIBOSOMAL LARGE SUBUNIT PSEUDOURIDINE SYNTHASE D"/>
    <property type="match status" value="1"/>
</dbReference>
<comment type="caution">
    <text evidence="9">The sequence shown here is derived from an EMBL/GenBank/DDBJ whole genome shotgun (WGS) entry which is preliminary data.</text>
</comment>
<dbReference type="Pfam" id="PF01479">
    <property type="entry name" value="S4"/>
    <property type="match status" value="1"/>
</dbReference>
<evidence type="ECO:0000256" key="4">
    <source>
        <dbReference type="PIRSR" id="PIRSR606225-1"/>
    </source>
</evidence>
<dbReference type="InterPro" id="IPR036986">
    <property type="entry name" value="S4_RNA-bd_sf"/>
</dbReference>
<dbReference type="EMBL" id="VDCQ01000012">
    <property type="protein sequence ID" value="TNJ66262.1"/>
    <property type="molecule type" value="Genomic_DNA"/>
</dbReference>
<dbReference type="InterPro" id="IPR006224">
    <property type="entry name" value="PsdUridine_synth_RluA-like_CS"/>
</dbReference>
<evidence type="ECO:0000256" key="2">
    <source>
        <dbReference type="ARBA" id="ARBA00010876"/>
    </source>
</evidence>
<sequence>MAHSRFSAKHDMMDNRIVNMIRTNEPCRGVQTPMITRIVTPSESGKRLHRYVRSLMPNYPLGQIYKMIDQGKVKVNGKRKKDTYELAAGDELTIHIEDDMFKEANAGAVEKKVKFAGVISKIDVVYEDGELLVVNKPAGLLTHPDQSEQKETLITRVHAYLHKKGELDSRLFLPATANRLDRNTSGLVLIGKTAGMLHQLNQWIQKRELDKYYITVVEGALTERGTVDAKLVRDESGNRTRVVRDDTAGQRKETEAAEKEATTHYRPLQAGRGYTLIEVELISGRTHQIRTHLQSIGHPLLGDIKYGGKAFEDVNHQLLHAWKISLADGRTFIAPLPPLFRSVLRKTGIDFAMPV</sequence>
<proteinExistence type="inferred from homology"/>
<dbReference type="GO" id="GO:0003723">
    <property type="term" value="F:RNA binding"/>
    <property type="evidence" value="ECO:0007669"/>
    <property type="project" value="UniProtKB-KW"/>
</dbReference>
<reference evidence="9 10" key="1">
    <citation type="submission" date="2019-05" db="EMBL/GenBank/DDBJ databases">
        <title>We sequenced the genome of Paenibacillus hemerocallicola KCTC 33185 for further insight into its adaptation and study the phylogeny of Paenibacillus.</title>
        <authorList>
            <person name="Narsing Rao M.P."/>
        </authorList>
    </citation>
    <scope>NUCLEOTIDE SEQUENCE [LARGE SCALE GENOMIC DNA]</scope>
    <source>
        <strain evidence="9 10">KCTC 33185</strain>
    </source>
</reference>
<dbReference type="AlphaFoldDB" id="A0A5C4TBH7"/>
<dbReference type="Gene3D" id="3.10.290.10">
    <property type="entry name" value="RNA-binding S4 domain"/>
    <property type="match status" value="1"/>
</dbReference>
<dbReference type="SUPFAM" id="SSF55174">
    <property type="entry name" value="Alpha-L RNA-binding motif"/>
    <property type="match status" value="1"/>
</dbReference>
<gene>
    <name evidence="9" type="ORF">FE784_11345</name>
</gene>
<dbReference type="CDD" id="cd02869">
    <property type="entry name" value="PseudoU_synth_RluA_like"/>
    <property type="match status" value="1"/>
</dbReference>
<dbReference type="PROSITE" id="PS01129">
    <property type="entry name" value="PSI_RLU"/>
    <property type="match status" value="1"/>
</dbReference>
<dbReference type="SUPFAM" id="SSF55120">
    <property type="entry name" value="Pseudouridine synthase"/>
    <property type="match status" value="1"/>
</dbReference>
<protein>
    <recommendedName>
        <fullName evidence="6">Pseudouridine synthase</fullName>
        <ecNumber evidence="6">5.4.99.-</ecNumber>
    </recommendedName>
</protein>
<dbReference type="OrthoDB" id="9807829at2"/>
<dbReference type="SMART" id="SM00363">
    <property type="entry name" value="S4"/>
    <property type="match status" value="1"/>
</dbReference>
<accession>A0A5C4TBH7</accession>
<evidence type="ECO:0000256" key="5">
    <source>
        <dbReference type="PROSITE-ProRule" id="PRU00182"/>
    </source>
</evidence>
<name>A0A5C4TBH7_9BACL</name>
<evidence type="ECO:0000256" key="6">
    <source>
        <dbReference type="RuleBase" id="RU362028"/>
    </source>
</evidence>
<evidence type="ECO:0000313" key="9">
    <source>
        <dbReference type="EMBL" id="TNJ66262.1"/>
    </source>
</evidence>
<dbReference type="CDD" id="cd00165">
    <property type="entry name" value="S4"/>
    <property type="match status" value="1"/>
</dbReference>
<feature type="region of interest" description="Disordered" evidence="7">
    <location>
        <begin position="238"/>
        <end position="262"/>
    </location>
</feature>
<dbReference type="InterPro" id="IPR020103">
    <property type="entry name" value="PsdUridine_synth_cat_dom_sf"/>
</dbReference>
<dbReference type="InterPro" id="IPR006145">
    <property type="entry name" value="PsdUridine_synth_RsuA/RluA"/>
</dbReference>
<dbReference type="Pfam" id="PF00849">
    <property type="entry name" value="PseudoU_synth_2"/>
    <property type="match status" value="1"/>
</dbReference>
<organism evidence="9 10">
    <name type="scientific">Paenibacillus hemerocallicola</name>
    <dbReference type="NCBI Taxonomy" id="1172614"/>
    <lineage>
        <taxon>Bacteria</taxon>
        <taxon>Bacillati</taxon>
        <taxon>Bacillota</taxon>
        <taxon>Bacilli</taxon>
        <taxon>Bacillales</taxon>
        <taxon>Paenibacillaceae</taxon>
        <taxon>Paenibacillus</taxon>
    </lineage>
</organism>
<dbReference type="PROSITE" id="PS50889">
    <property type="entry name" value="S4"/>
    <property type="match status" value="1"/>
</dbReference>
<comment type="similarity">
    <text evidence="2 6">Belongs to the pseudouridine synthase RluA family.</text>
</comment>
<dbReference type="Gene3D" id="3.30.2350.10">
    <property type="entry name" value="Pseudouridine synthase"/>
    <property type="match status" value="1"/>
</dbReference>
<keyword evidence="10" id="KW-1185">Reference proteome</keyword>
<feature type="domain" description="RNA-binding S4" evidence="8">
    <location>
        <begin position="46"/>
        <end position="106"/>
    </location>
</feature>
<feature type="active site" evidence="4">
    <location>
        <position position="181"/>
    </location>
</feature>
<evidence type="ECO:0000313" key="10">
    <source>
        <dbReference type="Proteomes" id="UP000307943"/>
    </source>
</evidence>
<keyword evidence="5" id="KW-0694">RNA-binding</keyword>
<dbReference type="EC" id="5.4.99.-" evidence="6"/>
<dbReference type="InterPro" id="IPR006225">
    <property type="entry name" value="PsdUridine_synth_RluC/D"/>
</dbReference>
<evidence type="ECO:0000259" key="8">
    <source>
        <dbReference type="SMART" id="SM00363"/>
    </source>
</evidence>
<keyword evidence="3 6" id="KW-0413">Isomerase</keyword>
<dbReference type="PANTHER" id="PTHR21600">
    <property type="entry name" value="MITOCHONDRIAL RNA PSEUDOURIDINE SYNTHASE"/>
    <property type="match status" value="1"/>
</dbReference>